<dbReference type="PROSITE" id="PS01295">
    <property type="entry name" value="ISPD"/>
    <property type="match status" value="1"/>
</dbReference>
<dbReference type="RefSeq" id="WP_307393952.1">
    <property type="nucleotide sequence ID" value="NZ_BAAADK010000048.1"/>
</dbReference>
<sequence length="231" mass="25488">MRIAAVICAAGQGKRMGLGRNKQFLELKGKPLLIHTLERWKSFSFIDELVVVVGAAEVGEVQELIQAYQLNHVSQVVAGGAERQDSVYQGLLALKETSPNVVLIHDGARPFIREKHVAELIEAVKEREAAVVAVPVKDTIKRVDDQQHITETLKRDELWAMQTPQGFSYSLILEAHETALEQRVLATDDAALVELLGHQVSVVQGDELNIKLTTPQDIQLAAFILSSQEKG</sequence>
<feature type="site" description="Positions MEP for the nucleophilic attack" evidence="7">
    <location>
        <position position="155"/>
    </location>
</feature>
<dbReference type="Proteomes" id="UP001235840">
    <property type="component" value="Unassembled WGS sequence"/>
</dbReference>
<comment type="pathway">
    <text evidence="2 7">Isoprenoid biosynthesis; isopentenyl diphosphate biosynthesis via DXP pathway; isopentenyl diphosphate from 1-deoxy-D-xylulose 5-phosphate: step 2/6.</text>
</comment>
<keyword evidence="9" id="KW-1185">Reference proteome</keyword>
<proteinExistence type="inferred from homology"/>
<feature type="site" description="Transition state stabilizer" evidence="7">
    <location>
        <position position="22"/>
    </location>
</feature>
<dbReference type="InterPro" id="IPR001228">
    <property type="entry name" value="IspD"/>
</dbReference>
<keyword evidence="4 7" id="KW-0808">Transferase</keyword>
<name>A0ABT9VYS1_9BACI</name>
<evidence type="ECO:0000256" key="3">
    <source>
        <dbReference type="ARBA" id="ARBA00009789"/>
    </source>
</evidence>
<comment type="similarity">
    <text evidence="3 7">Belongs to the IspD/TarI cytidylyltransferase family. IspD subfamily.</text>
</comment>
<dbReference type="InterPro" id="IPR050088">
    <property type="entry name" value="IspD/TarI_cytidylyltransf_bact"/>
</dbReference>
<dbReference type="InterPro" id="IPR029044">
    <property type="entry name" value="Nucleotide-diphossugar_trans"/>
</dbReference>
<feature type="site" description="Transition state stabilizer" evidence="7">
    <location>
        <position position="15"/>
    </location>
</feature>
<evidence type="ECO:0000313" key="9">
    <source>
        <dbReference type="Proteomes" id="UP001235840"/>
    </source>
</evidence>
<dbReference type="NCBIfam" id="TIGR00453">
    <property type="entry name" value="ispD"/>
    <property type="match status" value="1"/>
</dbReference>
<organism evidence="8 9">
    <name type="scientific">Caldalkalibacillus horti</name>
    <dbReference type="NCBI Taxonomy" id="77523"/>
    <lineage>
        <taxon>Bacteria</taxon>
        <taxon>Bacillati</taxon>
        <taxon>Bacillota</taxon>
        <taxon>Bacilli</taxon>
        <taxon>Bacillales</taxon>
        <taxon>Bacillaceae</taxon>
        <taxon>Caldalkalibacillus</taxon>
    </lineage>
</organism>
<gene>
    <name evidence="7" type="primary">ispD</name>
    <name evidence="8" type="ORF">J2S11_001940</name>
</gene>
<accession>A0ABT9VYS1</accession>
<dbReference type="EC" id="2.7.7.60" evidence="7"/>
<evidence type="ECO:0000256" key="7">
    <source>
        <dbReference type="HAMAP-Rule" id="MF_00108"/>
    </source>
</evidence>
<comment type="function">
    <text evidence="7">Catalyzes the formation of 4-diphosphocytidyl-2-C-methyl-D-erythritol from CTP and 2-C-methyl-D-erythritol 4-phosphate (MEP).</text>
</comment>
<dbReference type="Gene3D" id="3.90.550.10">
    <property type="entry name" value="Spore Coat Polysaccharide Biosynthesis Protein SpsA, Chain A"/>
    <property type="match status" value="1"/>
</dbReference>
<dbReference type="Pfam" id="PF01128">
    <property type="entry name" value="IspD"/>
    <property type="match status" value="1"/>
</dbReference>
<evidence type="ECO:0000256" key="1">
    <source>
        <dbReference type="ARBA" id="ARBA00001282"/>
    </source>
</evidence>
<reference evidence="8 9" key="1">
    <citation type="submission" date="2023-07" db="EMBL/GenBank/DDBJ databases">
        <title>Genomic Encyclopedia of Type Strains, Phase IV (KMG-IV): sequencing the most valuable type-strain genomes for metagenomic binning, comparative biology and taxonomic classification.</title>
        <authorList>
            <person name="Goeker M."/>
        </authorList>
    </citation>
    <scope>NUCLEOTIDE SEQUENCE [LARGE SCALE GENOMIC DNA]</scope>
    <source>
        <strain evidence="8 9">DSM 12751</strain>
    </source>
</reference>
<dbReference type="GO" id="GO:0050518">
    <property type="term" value="F:2-C-methyl-D-erythritol 4-phosphate cytidylyltransferase activity"/>
    <property type="evidence" value="ECO:0007669"/>
    <property type="project" value="UniProtKB-EC"/>
</dbReference>
<evidence type="ECO:0000256" key="6">
    <source>
        <dbReference type="ARBA" id="ARBA00023229"/>
    </source>
</evidence>
<evidence type="ECO:0000256" key="5">
    <source>
        <dbReference type="ARBA" id="ARBA00022695"/>
    </source>
</evidence>
<dbReference type="InterPro" id="IPR018294">
    <property type="entry name" value="ISPD_synthase_CS"/>
</dbReference>
<dbReference type="SUPFAM" id="SSF53448">
    <property type="entry name" value="Nucleotide-diphospho-sugar transferases"/>
    <property type="match status" value="1"/>
</dbReference>
<keyword evidence="5 7" id="KW-0548">Nucleotidyltransferase</keyword>
<dbReference type="InterPro" id="IPR034683">
    <property type="entry name" value="IspD/TarI"/>
</dbReference>
<evidence type="ECO:0000256" key="4">
    <source>
        <dbReference type="ARBA" id="ARBA00022679"/>
    </source>
</evidence>
<protein>
    <recommendedName>
        <fullName evidence="7">2-C-methyl-D-erythritol 4-phosphate cytidylyltransferase</fullName>
        <ecNumber evidence="7">2.7.7.60</ecNumber>
    </recommendedName>
    <alternativeName>
        <fullName evidence="7">4-diphosphocytidyl-2C-methyl-D-erythritol synthase</fullName>
    </alternativeName>
    <alternativeName>
        <fullName evidence="7">MEP cytidylyltransferase</fullName>
        <shortName evidence="7">MCT</shortName>
    </alternativeName>
</protein>
<keyword evidence="6 7" id="KW-0414">Isoprene biosynthesis</keyword>
<comment type="catalytic activity">
    <reaction evidence="1 7">
        <text>2-C-methyl-D-erythritol 4-phosphate + CTP + H(+) = 4-CDP-2-C-methyl-D-erythritol + diphosphate</text>
        <dbReference type="Rhea" id="RHEA:13429"/>
        <dbReference type="ChEBI" id="CHEBI:15378"/>
        <dbReference type="ChEBI" id="CHEBI:33019"/>
        <dbReference type="ChEBI" id="CHEBI:37563"/>
        <dbReference type="ChEBI" id="CHEBI:57823"/>
        <dbReference type="ChEBI" id="CHEBI:58262"/>
        <dbReference type="EC" id="2.7.7.60"/>
    </reaction>
</comment>
<comment type="caution">
    <text evidence="8">The sequence shown here is derived from an EMBL/GenBank/DDBJ whole genome shotgun (WGS) entry which is preliminary data.</text>
</comment>
<dbReference type="PANTHER" id="PTHR32125">
    <property type="entry name" value="2-C-METHYL-D-ERYTHRITOL 4-PHOSPHATE CYTIDYLYLTRANSFERASE, CHLOROPLASTIC"/>
    <property type="match status" value="1"/>
</dbReference>
<evidence type="ECO:0000313" key="8">
    <source>
        <dbReference type="EMBL" id="MDQ0166039.1"/>
    </source>
</evidence>
<dbReference type="PANTHER" id="PTHR32125:SF4">
    <property type="entry name" value="2-C-METHYL-D-ERYTHRITOL 4-PHOSPHATE CYTIDYLYLTRANSFERASE, CHLOROPLASTIC"/>
    <property type="match status" value="1"/>
</dbReference>
<feature type="site" description="Positions MEP for the nucleophilic attack" evidence="7">
    <location>
        <position position="211"/>
    </location>
</feature>
<dbReference type="EMBL" id="JAUSTY010000007">
    <property type="protein sequence ID" value="MDQ0166039.1"/>
    <property type="molecule type" value="Genomic_DNA"/>
</dbReference>
<dbReference type="CDD" id="cd02516">
    <property type="entry name" value="CDP-ME_synthetase"/>
    <property type="match status" value="1"/>
</dbReference>
<evidence type="ECO:0000256" key="2">
    <source>
        <dbReference type="ARBA" id="ARBA00004787"/>
    </source>
</evidence>
<dbReference type="HAMAP" id="MF_00108">
    <property type="entry name" value="IspD"/>
    <property type="match status" value="1"/>
</dbReference>